<dbReference type="EMBL" id="CAJOBJ010259898">
    <property type="protein sequence ID" value="CAF5110305.1"/>
    <property type="molecule type" value="Genomic_DNA"/>
</dbReference>
<evidence type="ECO:0000256" key="3">
    <source>
        <dbReference type="SAM" id="SignalP"/>
    </source>
</evidence>
<dbReference type="Proteomes" id="UP000663834">
    <property type="component" value="Unassembled WGS sequence"/>
</dbReference>
<dbReference type="EMBL" id="CAJOBI010338739">
    <property type="protein sequence ID" value="CAF5209851.1"/>
    <property type="molecule type" value="Genomic_DNA"/>
</dbReference>
<reference evidence="8" key="1">
    <citation type="submission" date="2021-02" db="EMBL/GenBank/DDBJ databases">
        <authorList>
            <person name="Nowell W R."/>
        </authorList>
    </citation>
    <scope>NUCLEOTIDE SEQUENCE</scope>
</reference>
<dbReference type="Proteomes" id="UP000663824">
    <property type="component" value="Unassembled WGS sequence"/>
</dbReference>
<dbReference type="Gene3D" id="2.10.22.10">
    <property type="entry name" value="Antistasin, domain 1"/>
    <property type="match status" value="1"/>
</dbReference>
<comment type="caution">
    <text evidence="8">The sequence shown here is derived from an EMBL/GenBank/DDBJ whole genome shotgun (WGS) entry which is preliminary data.</text>
</comment>
<accession>A0A816TH39</accession>
<dbReference type="Proteomes" id="UP000663866">
    <property type="component" value="Unassembled WGS sequence"/>
</dbReference>
<keyword evidence="2" id="KW-0722">Serine protease inhibitor</keyword>
<feature type="chain" id="PRO_5035611449" description="Antistasin-like domain-containing protein" evidence="3">
    <location>
        <begin position="19"/>
        <end position="97"/>
    </location>
</feature>
<feature type="domain" description="Antistasin-like" evidence="4">
    <location>
        <begin position="26"/>
        <end position="50"/>
    </location>
</feature>
<evidence type="ECO:0000313" key="12">
    <source>
        <dbReference type="Proteomes" id="UP000663856"/>
    </source>
</evidence>
<dbReference type="OrthoDB" id="4473401at2759"/>
<dbReference type="Proteomes" id="UP000663855">
    <property type="component" value="Unassembled WGS sequence"/>
</dbReference>
<sequence length="97" mass="10609">MNYLIIFLFCIITPLSVGKSIEAPVCGPVCAIYCQFGNVMDENGCPTCVCKRTPCEDNQPPLAGYNCGRSPNRQPCPSTHYCNIAPNDAYAVCCPRR</sequence>
<dbReference type="Pfam" id="PF02822">
    <property type="entry name" value="Antistasin"/>
    <property type="match status" value="1"/>
</dbReference>
<evidence type="ECO:0000313" key="13">
    <source>
        <dbReference type="Proteomes" id="UP000663866"/>
    </source>
</evidence>
<dbReference type="EMBL" id="CAJNOW010011252">
    <property type="protein sequence ID" value="CAF1595587.1"/>
    <property type="molecule type" value="Genomic_DNA"/>
</dbReference>
<evidence type="ECO:0000256" key="1">
    <source>
        <dbReference type="ARBA" id="ARBA00022690"/>
    </source>
</evidence>
<dbReference type="EMBL" id="CAJNRF010008112">
    <property type="protein sequence ID" value="CAF2097824.1"/>
    <property type="molecule type" value="Genomic_DNA"/>
</dbReference>
<evidence type="ECO:0000313" key="9">
    <source>
        <dbReference type="EMBL" id="CAF4201733.1"/>
    </source>
</evidence>
<keyword evidence="1" id="KW-0646">Protease inhibitor</keyword>
<evidence type="ECO:0000313" key="11">
    <source>
        <dbReference type="EMBL" id="CAF5209851.1"/>
    </source>
</evidence>
<protein>
    <recommendedName>
        <fullName evidence="4">Antistasin-like domain-containing protein</fullName>
    </recommendedName>
</protein>
<name>A0A816TH39_9BILA</name>
<feature type="signal peptide" evidence="3">
    <location>
        <begin position="1"/>
        <end position="18"/>
    </location>
</feature>
<dbReference type="InterPro" id="IPR011061">
    <property type="entry name" value="Hirudin/antistatin"/>
</dbReference>
<dbReference type="InterPro" id="IPR004094">
    <property type="entry name" value="Antistasin-like"/>
</dbReference>
<dbReference type="EMBL" id="CAJNRE010002796">
    <property type="protein sequence ID" value="CAF1992258.1"/>
    <property type="molecule type" value="Genomic_DNA"/>
</dbReference>
<dbReference type="GO" id="GO:0004867">
    <property type="term" value="F:serine-type endopeptidase inhibitor activity"/>
    <property type="evidence" value="ECO:0007669"/>
    <property type="project" value="UniProtKB-KW"/>
</dbReference>
<gene>
    <name evidence="5" type="ORF">CJN711_LOCUS2162</name>
    <name evidence="10" type="ORF">GIL414_LOCUS63136</name>
    <name evidence="6" type="ORF">KQP761_LOCUS21677</name>
    <name evidence="7" type="ORF">MBJ925_LOCUS7830</name>
    <name evidence="9" type="ORF">OVN521_LOCUS26432</name>
    <name evidence="11" type="ORF">SMN809_LOCUS77997</name>
    <name evidence="8" type="ORF">WKI299_LOCUS19545</name>
</gene>
<keyword evidence="13" id="KW-1185">Reference proteome</keyword>
<evidence type="ECO:0000313" key="5">
    <source>
        <dbReference type="EMBL" id="CAF0997185.1"/>
    </source>
</evidence>
<dbReference type="EMBL" id="CAJNOV010000132">
    <property type="protein sequence ID" value="CAF0997185.1"/>
    <property type="molecule type" value="Genomic_DNA"/>
</dbReference>
<evidence type="ECO:0000256" key="2">
    <source>
        <dbReference type="ARBA" id="ARBA00022900"/>
    </source>
</evidence>
<organism evidence="8 12">
    <name type="scientific">Rotaria magnacalcarata</name>
    <dbReference type="NCBI Taxonomy" id="392030"/>
    <lineage>
        <taxon>Eukaryota</taxon>
        <taxon>Metazoa</taxon>
        <taxon>Spiralia</taxon>
        <taxon>Gnathifera</taxon>
        <taxon>Rotifera</taxon>
        <taxon>Eurotatoria</taxon>
        <taxon>Bdelloidea</taxon>
        <taxon>Philodinida</taxon>
        <taxon>Philodinidae</taxon>
        <taxon>Rotaria</taxon>
    </lineage>
</organism>
<keyword evidence="3" id="KW-0732">Signal</keyword>
<dbReference type="AlphaFoldDB" id="A0A816TH39"/>
<evidence type="ECO:0000313" key="8">
    <source>
        <dbReference type="EMBL" id="CAF2097824.1"/>
    </source>
</evidence>
<dbReference type="Proteomes" id="UP000663856">
    <property type="component" value="Unassembled WGS sequence"/>
</dbReference>
<dbReference type="SUPFAM" id="SSF57262">
    <property type="entry name" value="Leech antihemostatic proteins"/>
    <property type="match status" value="1"/>
</dbReference>
<dbReference type="Proteomes" id="UP000676336">
    <property type="component" value="Unassembled WGS sequence"/>
</dbReference>
<dbReference type="Proteomes" id="UP000681720">
    <property type="component" value="Unassembled WGS sequence"/>
</dbReference>
<dbReference type="EMBL" id="CAJOBG010006929">
    <property type="protein sequence ID" value="CAF4201733.1"/>
    <property type="molecule type" value="Genomic_DNA"/>
</dbReference>
<proteinExistence type="predicted"/>
<evidence type="ECO:0000313" key="6">
    <source>
        <dbReference type="EMBL" id="CAF1595587.1"/>
    </source>
</evidence>
<evidence type="ECO:0000313" key="7">
    <source>
        <dbReference type="EMBL" id="CAF1992258.1"/>
    </source>
</evidence>
<evidence type="ECO:0000313" key="10">
    <source>
        <dbReference type="EMBL" id="CAF5110305.1"/>
    </source>
</evidence>
<evidence type="ECO:0000259" key="4">
    <source>
        <dbReference type="Pfam" id="PF02822"/>
    </source>
</evidence>